<sequence length="595" mass="65228">MISLCLKHHVCFCRDFLYWCPADGVVAKCLHAIGGSTYRWCRSRLGSDSGPYVHIRSSSIRDTRKIKYITTARRWLVSKGKMKEARQVLQLLRNTEDVSGEMAMLVEGLGVGEDASLEEYFIEPAEFDDKDDAPVSGEPHIKIFTPGNDGTSWIAKSTSGISESQQLLSRPGSILRQSTPNRQSFPFMDPVISLMGRASGNFTESLADFDNERKDEDNMDRGRVNEISGWDEVGEENLRSPLLSRQTTDQLEEEDLRGVDPTMLTNTFTPGERQHSLREESIKSPLLSRETTTQLEEEDDHRTESMISRATSIDRVTPRERKNSLFPQSSLPENIAQCGSLGGFVGSRGIGDGWKLVWQWTGPEGTEGKAGQGEFKRVFLHQEKCDDGSRMGSTHSLPCFSSIASNLAPIQAAALVSRPSQHATDIDIENQVGPALVHPAESAKRGLTWSGLLEGGIRQALIVGVVLQILEQLGGINGVLNYTPTILEESGVEILLSGIGITSNSASLLSSAVVELISLPCILIAMQLMDKLGRRAILLRTVPILIIALLALIIINIVPANATVFSVISISGVIVFLSVFTSAKMDVHKDIEEQV</sequence>
<dbReference type="PANTHER" id="PTHR48020:SF35">
    <property type="entry name" value="SUGAR TRANSPORTER"/>
    <property type="match status" value="1"/>
</dbReference>
<dbReference type="GO" id="GO:0016020">
    <property type="term" value="C:membrane"/>
    <property type="evidence" value="ECO:0007669"/>
    <property type="project" value="UniProtKB-SubCell"/>
</dbReference>
<feature type="transmembrane region" description="Helical" evidence="7">
    <location>
        <begin position="537"/>
        <end position="558"/>
    </location>
</feature>
<keyword evidence="5 7" id="KW-0472">Membrane</keyword>
<dbReference type="Pfam" id="PF00083">
    <property type="entry name" value="Sugar_tr"/>
    <property type="match status" value="1"/>
</dbReference>
<protein>
    <submittedName>
        <fullName evidence="8">Uncharacterized protein</fullName>
    </submittedName>
</protein>
<keyword evidence="3 7" id="KW-0812">Transmembrane</keyword>
<accession>A0A9D4UYG2</accession>
<gene>
    <name evidence="8" type="ORF">GOP47_0008505</name>
</gene>
<evidence type="ECO:0000256" key="5">
    <source>
        <dbReference type="ARBA" id="ARBA00023136"/>
    </source>
</evidence>
<evidence type="ECO:0000256" key="6">
    <source>
        <dbReference type="SAM" id="MobiDB-lite"/>
    </source>
</evidence>
<dbReference type="PANTHER" id="PTHR48020">
    <property type="entry name" value="PROTON MYO-INOSITOL COTRANSPORTER"/>
    <property type="match status" value="1"/>
</dbReference>
<evidence type="ECO:0000313" key="8">
    <source>
        <dbReference type="EMBL" id="KAI5076440.1"/>
    </source>
</evidence>
<dbReference type="AlphaFoldDB" id="A0A9D4UYG2"/>
<dbReference type="OrthoDB" id="6339427at2759"/>
<keyword evidence="4 7" id="KW-1133">Transmembrane helix</keyword>
<evidence type="ECO:0000313" key="9">
    <source>
        <dbReference type="Proteomes" id="UP000886520"/>
    </source>
</evidence>
<comment type="caution">
    <text evidence="8">The sequence shown here is derived from an EMBL/GenBank/DDBJ whole genome shotgun (WGS) entry which is preliminary data.</text>
</comment>
<evidence type="ECO:0000256" key="4">
    <source>
        <dbReference type="ARBA" id="ARBA00022989"/>
    </source>
</evidence>
<dbReference type="InterPro" id="IPR005828">
    <property type="entry name" value="MFS_sugar_transport-like"/>
</dbReference>
<dbReference type="InterPro" id="IPR050814">
    <property type="entry name" value="Myo-inositol_Transporter"/>
</dbReference>
<reference evidence="8" key="1">
    <citation type="submission" date="2021-01" db="EMBL/GenBank/DDBJ databases">
        <title>Adiantum capillus-veneris genome.</title>
        <authorList>
            <person name="Fang Y."/>
            <person name="Liao Q."/>
        </authorList>
    </citation>
    <scope>NUCLEOTIDE SEQUENCE</scope>
    <source>
        <strain evidence="8">H3</strain>
        <tissue evidence="8">Leaf</tissue>
    </source>
</reference>
<organism evidence="8 9">
    <name type="scientific">Adiantum capillus-veneris</name>
    <name type="common">Maidenhair fern</name>
    <dbReference type="NCBI Taxonomy" id="13818"/>
    <lineage>
        <taxon>Eukaryota</taxon>
        <taxon>Viridiplantae</taxon>
        <taxon>Streptophyta</taxon>
        <taxon>Embryophyta</taxon>
        <taxon>Tracheophyta</taxon>
        <taxon>Polypodiopsida</taxon>
        <taxon>Polypodiidae</taxon>
        <taxon>Polypodiales</taxon>
        <taxon>Pteridineae</taxon>
        <taxon>Pteridaceae</taxon>
        <taxon>Vittarioideae</taxon>
        <taxon>Adiantum</taxon>
    </lineage>
</organism>
<dbReference type="Gene3D" id="1.20.1250.20">
    <property type="entry name" value="MFS general substrate transporter like domains"/>
    <property type="match status" value="1"/>
</dbReference>
<evidence type="ECO:0000256" key="7">
    <source>
        <dbReference type="SAM" id="Phobius"/>
    </source>
</evidence>
<dbReference type="GO" id="GO:0022857">
    <property type="term" value="F:transmembrane transporter activity"/>
    <property type="evidence" value="ECO:0007669"/>
    <property type="project" value="InterPro"/>
</dbReference>
<dbReference type="InterPro" id="IPR036259">
    <property type="entry name" value="MFS_trans_sf"/>
</dbReference>
<dbReference type="SUPFAM" id="SSF103473">
    <property type="entry name" value="MFS general substrate transporter"/>
    <property type="match status" value="1"/>
</dbReference>
<keyword evidence="9" id="KW-1185">Reference proteome</keyword>
<dbReference type="EMBL" id="JABFUD020000008">
    <property type="protein sequence ID" value="KAI5076440.1"/>
    <property type="molecule type" value="Genomic_DNA"/>
</dbReference>
<comment type="subcellular location">
    <subcellularLocation>
        <location evidence="1">Membrane</location>
    </subcellularLocation>
</comment>
<evidence type="ECO:0000256" key="2">
    <source>
        <dbReference type="ARBA" id="ARBA00022448"/>
    </source>
</evidence>
<feature type="compositionally biased region" description="Basic and acidic residues" evidence="6">
    <location>
        <begin position="272"/>
        <end position="282"/>
    </location>
</feature>
<feature type="transmembrane region" description="Helical" evidence="7">
    <location>
        <begin position="564"/>
        <end position="583"/>
    </location>
</feature>
<dbReference type="Proteomes" id="UP000886520">
    <property type="component" value="Chromosome 8"/>
</dbReference>
<feature type="transmembrane region" description="Helical" evidence="7">
    <location>
        <begin position="506"/>
        <end position="525"/>
    </location>
</feature>
<proteinExistence type="predicted"/>
<evidence type="ECO:0000256" key="1">
    <source>
        <dbReference type="ARBA" id="ARBA00004370"/>
    </source>
</evidence>
<keyword evidence="2" id="KW-0813">Transport</keyword>
<feature type="region of interest" description="Disordered" evidence="6">
    <location>
        <begin position="238"/>
        <end position="332"/>
    </location>
</feature>
<name>A0A9D4UYG2_ADICA</name>
<evidence type="ECO:0000256" key="3">
    <source>
        <dbReference type="ARBA" id="ARBA00022692"/>
    </source>
</evidence>